<protein>
    <submittedName>
        <fullName evidence="2">Uncharacterized protein</fullName>
    </submittedName>
</protein>
<organism evidence="2 3">
    <name type="scientific">Pseudomonas avellanae pv. morsprunorum</name>
    <dbReference type="NCBI Taxonomy" id="3380385"/>
    <lineage>
        <taxon>Bacteria</taxon>
        <taxon>Pseudomonadati</taxon>
        <taxon>Pseudomonadota</taxon>
        <taxon>Gammaproteobacteria</taxon>
        <taxon>Pseudomonadales</taxon>
        <taxon>Pseudomonadaceae</taxon>
        <taxon>Pseudomonas</taxon>
    </lineage>
</organism>
<evidence type="ECO:0000256" key="1">
    <source>
        <dbReference type="SAM" id="MobiDB-lite"/>
    </source>
</evidence>
<accession>A0ABX4YTI2</accession>
<keyword evidence="3" id="KW-1185">Reference proteome</keyword>
<dbReference type="Proteomes" id="UP000237477">
    <property type="component" value="Unassembled WGS sequence"/>
</dbReference>
<dbReference type="EMBL" id="MLEC01000040">
    <property type="protein sequence ID" value="POC86221.1"/>
    <property type="molecule type" value="Genomic_DNA"/>
</dbReference>
<comment type="caution">
    <text evidence="2">The sequence shown here is derived from an EMBL/GenBank/DDBJ whole genome shotgun (WGS) entry which is preliminary data.</text>
</comment>
<evidence type="ECO:0000313" key="2">
    <source>
        <dbReference type="EMBL" id="POC86221.1"/>
    </source>
</evidence>
<gene>
    <name evidence="2" type="ORF">BKM26_20920</name>
</gene>
<evidence type="ECO:0000313" key="3">
    <source>
        <dbReference type="Proteomes" id="UP000237477"/>
    </source>
</evidence>
<name>A0ABX4YTI2_9PSED</name>
<sequence>MVLSRHCRLSRLAGTGDASLGALQTTSPFLSRFATPRTGEDSIPGFYSPELQMWVVEAVDGVVPVIADGALNELMTKTKVNAEQDDEASWQIELLTKTYQRVESDDDDPNPYRGQSNDSGHLHQFDSSSHLLQLVTKTDAITERDDRCNANHILELITKTSVELERDDNGDPTFGLDTRYYSD</sequence>
<feature type="region of interest" description="Disordered" evidence="1">
    <location>
        <begin position="102"/>
        <end position="124"/>
    </location>
</feature>
<feature type="compositionally biased region" description="Polar residues" evidence="1">
    <location>
        <begin position="113"/>
        <end position="124"/>
    </location>
</feature>
<reference evidence="2 3" key="1">
    <citation type="submission" date="2016-10" db="EMBL/GenBank/DDBJ databases">
        <title>Comparative genomics of Pseudomonas syringae.</title>
        <authorList>
            <person name="Hulin M.T."/>
        </authorList>
    </citation>
    <scope>NUCLEOTIDE SEQUENCE [LARGE SCALE GENOMIC DNA]</scope>
    <source>
        <strain evidence="3">R2-5255</strain>
    </source>
</reference>
<proteinExistence type="predicted"/>